<sequence length="77" mass="8818">MNFFYEDGRGGIVGETGNVAAILVVDSSFRLTNLAKPKDNDMGEIPPKKERTLIYNAYSDEDRRRLIKILLFHSRED</sequence>
<name>A0A8H7R1F2_9FUNG</name>
<dbReference type="Proteomes" id="UP000650833">
    <property type="component" value="Unassembled WGS sequence"/>
</dbReference>
<dbReference type="EMBL" id="JAEPRC010000251">
    <property type="protein sequence ID" value="KAG2202714.1"/>
    <property type="molecule type" value="Genomic_DNA"/>
</dbReference>
<keyword evidence="2" id="KW-1185">Reference proteome</keyword>
<proteinExistence type="predicted"/>
<gene>
    <name evidence="1" type="ORF">INT46_004008</name>
</gene>
<dbReference type="OrthoDB" id="2285383at2759"/>
<comment type="caution">
    <text evidence="1">The sequence shown here is derived from an EMBL/GenBank/DDBJ whole genome shotgun (WGS) entry which is preliminary data.</text>
</comment>
<evidence type="ECO:0000313" key="2">
    <source>
        <dbReference type="Proteomes" id="UP000650833"/>
    </source>
</evidence>
<evidence type="ECO:0000313" key="1">
    <source>
        <dbReference type="EMBL" id="KAG2202714.1"/>
    </source>
</evidence>
<protein>
    <submittedName>
        <fullName evidence="1">Uncharacterized protein</fullName>
    </submittedName>
</protein>
<organism evidence="1 2">
    <name type="scientific">Mucor plumbeus</name>
    <dbReference type="NCBI Taxonomy" id="97098"/>
    <lineage>
        <taxon>Eukaryota</taxon>
        <taxon>Fungi</taxon>
        <taxon>Fungi incertae sedis</taxon>
        <taxon>Mucoromycota</taxon>
        <taxon>Mucoromycotina</taxon>
        <taxon>Mucoromycetes</taxon>
        <taxon>Mucorales</taxon>
        <taxon>Mucorineae</taxon>
        <taxon>Mucoraceae</taxon>
        <taxon>Mucor</taxon>
    </lineage>
</organism>
<dbReference type="AlphaFoldDB" id="A0A8H7R1F2"/>
<reference evidence="1" key="1">
    <citation type="submission" date="2020-12" db="EMBL/GenBank/DDBJ databases">
        <title>Metabolic potential, ecology and presence of endohyphal bacteria is reflected in genomic diversity of Mucoromycotina.</title>
        <authorList>
            <person name="Muszewska A."/>
            <person name="Okrasinska A."/>
            <person name="Steczkiewicz K."/>
            <person name="Drgas O."/>
            <person name="Orlowska M."/>
            <person name="Perlinska-Lenart U."/>
            <person name="Aleksandrzak-Piekarczyk T."/>
            <person name="Szatraj K."/>
            <person name="Zielenkiewicz U."/>
            <person name="Pilsyk S."/>
            <person name="Malc E."/>
            <person name="Mieczkowski P."/>
            <person name="Kruszewska J.S."/>
            <person name="Biernat P."/>
            <person name="Pawlowska J."/>
        </authorList>
    </citation>
    <scope>NUCLEOTIDE SEQUENCE</scope>
    <source>
        <strain evidence="1">CBS 226.32</strain>
    </source>
</reference>
<accession>A0A8H7R1F2</accession>